<name>A0A7W7KLF2_PSENT</name>
<protein>
    <recommendedName>
        <fullName evidence="4">Transcriptional regulator</fullName>
    </recommendedName>
</protein>
<evidence type="ECO:0000313" key="2">
    <source>
        <dbReference type="EMBL" id="MBB4864489.1"/>
    </source>
</evidence>
<sequence>MRRLTLLITCLAAGGALVPAVQAAAGRYLSWIDDSGQVHNTFVDANYAQQQRQADRRIDQSDRNRLIDLSATQWPGSRPAGESKRRYFTWVDAQGNLQNSFYAAGQVAPGRADYVLPNGDHSAEYIDAESYEDRGFVRSENGSPYFTWVDEKGQVRNSPITAEQRAQAFRQGEEGGSHIAFTEGRQIDLKTRPSNLPGLDGAGEQTDAMKALLKGSGKTLDDLYVDLQRRCCDQMGDGDFTELSVEEPRYEELNKFSPSFDFPMGKSYFVAMKLPSSQRVYGLRVRSFANHQVVYPSLLFLDEHKRPTRLVSDAVYKLNPETWYRYAFIEGTVPVRANQGERYVLLLTTDEDRSLQTLDNKPYKRPLEDLAVNEAGMKVREHGDQGGFELAVVR</sequence>
<evidence type="ECO:0000313" key="3">
    <source>
        <dbReference type="Proteomes" id="UP000566995"/>
    </source>
</evidence>
<accession>A0A7W7KLF2</accession>
<dbReference type="RefSeq" id="WP_184590837.1">
    <property type="nucleotide sequence ID" value="NZ_JACHLI010000012.1"/>
</dbReference>
<feature type="signal peptide" evidence="1">
    <location>
        <begin position="1"/>
        <end position="23"/>
    </location>
</feature>
<proteinExistence type="predicted"/>
<gene>
    <name evidence="2" type="ORF">HNP46_003354</name>
</gene>
<dbReference type="GO" id="GO:0008643">
    <property type="term" value="P:carbohydrate transport"/>
    <property type="evidence" value="ECO:0007669"/>
    <property type="project" value="InterPro"/>
</dbReference>
<evidence type="ECO:0000256" key="1">
    <source>
        <dbReference type="SAM" id="SignalP"/>
    </source>
</evidence>
<evidence type="ECO:0008006" key="4">
    <source>
        <dbReference type="Google" id="ProtNLM"/>
    </source>
</evidence>
<comment type="caution">
    <text evidence="2">The sequence shown here is derived from an EMBL/GenBank/DDBJ whole genome shotgun (WGS) entry which is preliminary data.</text>
</comment>
<dbReference type="InterPro" id="IPR010794">
    <property type="entry name" value="MalM"/>
</dbReference>
<keyword evidence="1" id="KW-0732">Signal</keyword>
<dbReference type="Pfam" id="PF07148">
    <property type="entry name" value="MalM"/>
    <property type="match status" value="1"/>
</dbReference>
<feature type="chain" id="PRO_5031328594" description="Transcriptional regulator" evidence="1">
    <location>
        <begin position="24"/>
        <end position="394"/>
    </location>
</feature>
<dbReference type="AlphaFoldDB" id="A0A7W7KLF2"/>
<dbReference type="Proteomes" id="UP000566995">
    <property type="component" value="Unassembled WGS sequence"/>
</dbReference>
<reference evidence="2 3" key="1">
    <citation type="submission" date="2020-08" db="EMBL/GenBank/DDBJ databases">
        <title>Functional genomics of gut bacteria from endangered species of beetles.</title>
        <authorList>
            <person name="Carlos-Shanley C."/>
        </authorList>
    </citation>
    <scope>NUCLEOTIDE SEQUENCE [LARGE SCALE GENOMIC DNA]</scope>
    <source>
        <strain evidence="2 3">S00179</strain>
    </source>
</reference>
<dbReference type="GO" id="GO:0042597">
    <property type="term" value="C:periplasmic space"/>
    <property type="evidence" value="ECO:0007669"/>
    <property type="project" value="InterPro"/>
</dbReference>
<dbReference type="EMBL" id="JACHLI010000012">
    <property type="protein sequence ID" value="MBB4864489.1"/>
    <property type="molecule type" value="Genomic_DNA"/>
</dbReference>
<organism evidence="2 3">
    <name type="scientific">Pseudomonas nitroreducens</name>
    <dbReference type="NCBI Taxonomy" id="46680"/>
    <lineage>
        <taxon>Bacteria</taxon>
        <taxon>Pseudomonadati</taxon>
        <taxon>Pseudomonadota</taxon>
        <taxon>Gammaproteobacteria</taxon>
        <taxon>Pseudomonadales</taxon>
        <taxon>Pseudomonadaceae</taxon>
        <taxon>Pseudomonas</taxon>
    </lineage>
</organism>